<gene>
    <name evidence="2" type="ORF">AAF712_003967</name>
</gene>
<comment type="caution">
    <text evidence="2">The sequence shown here is derived from an EMBL/GenBank/DDBJ whole genome shotgun (WGS) entry which is preliminary data.</text>
</comment>
<evidence type="ECO:0000313" key="2">
    <source>
        <dbReference type="EMBL" id="KAL0068974.1"/>
    </source>
</evidence>
<organism evidence="2 3">
    <name type="scientific">Marasmius tenuissimus</name>
    <dbReference type="NCBI Taxonomy" id="585030"/>
    <lineage>
        <taxon>Eukaryota</taxon>
        <taxon>Fungi</taxon>
        <taxon>Dikarya</taxon>
        <taxon>Basidiomycota</taxon>
        <taxon>Agaricomycotina</taxon>
        <taxon>Agaricomycetes</taxon>
        <taxon>Agaricomycetidae</taxon>
        <taxon>Agaricales</taxon>
        <taxon>Marasmiineae</taxon>
        <taxon>Marasmiaceae</taxon>
        <taxon>Marasmius</taxon>
    </lineage>
</organism>
<name>A0ABR3A6H1_9AGAR</name>
<evidence type="ECO:0000256" key="1">
    <source>
        <dbReference type="SAM" id="MobiDB-lite"/>
    </source>
</evidence>
<reference evidence="2 3" key="1">
    <citation type="submission" date="2024-05" db="EMBL/GenBank/DDBJ databases">
        <title>A draft genome resource for the thread blight pathogen Marasmius tenuissimus strain MS-2.</title>
        <authorList>
            <person name="Yulfo-Soto G.E."/>
            <person name="Baruah I.K."/>
            <person name="Amoako-Attah I."/>
            <person name="Bukari Y."/>
            <person name="Meinhardt L.W."/>
            <person name="Bailey B.A."/>
            <person name="Cohen S.P."/>
        </authorList>
    </citation>
    <scope>NUCLEOTIDE SEQUENCE [LARGE SCALE GENOMIC DNA]</scope>
    <source>
        <strain evidence="2 3">MS-2</strain>
    </source>
</reference>
<sequence>MGDARLDPEVANVITEPPYACPYCRSAVRTPPAPCYPLMAIMDEVGKLRGLSDSPEQAAHHDWSRFWPQEQTDVEDEEMADRETQSAGLDGGPREAIGGR</sequence>
<keyword evidence="3" id="KW-1185">Reference proteome</keyword>
<feature type="region of interest" description="Disordered" evidence="1">
    <location>
        <begin position="51"/>
        <end position="100"/>
    </location>
</feature>
<accession>A0ABR3A6H1</accession>
<protein>
    <submittedName>
        <fullName evidence="2">Uncharacterized protein</fullName>
    </submittedName>
</protein>
<dbReference type="Proteomes" id="UP001437256">
    <property type="component" value="Unassembled WGS sequence"/>
</dbReference>
<proteinExistence type="predicted"/>
<evidence type="ECO:0000313" key="3">
    <source>
        <dbReference type="Proteomes" id="UP001437256"/>
    </source>
</evidence>
<dbReference type="EMBL" id="JBBXMP010000015">
    <property type="protein sequence ID" value="KAL0068974.1"/>
    <property type="molecule type" value="Genomic_DNA"/>
</dbReference>